<sequence length="482" mass="55346">MRGLDIRKYARRGSLGEREQDELPRLEDLPFDIKDHILSLVEEPRDLLSFGLASKEWASMIIPVHTEYRELRVYSSRPDVWKHLAARADLAKNIRTIRLMTAKDLSREIYPWTMAGTQSSESSTGIHPLPEMLQAIKNFKSLRSFTWIGSGGHSEVTQDIFEVLAHCRMLDELCLGQIFPRQDHLNPKASIWKLRNLTKLIARGTMWASIQGVEDSFIAMLNESPNLEELTISYNPTQPQFTSCALRSLRKLHLWPEYSISAPGGNLLSCDTLILDFLLSHSTIEDLRWYPVDQGLAAPLGILPSLKRILTNHHLATALLRDKKLFRERKMMFISQVSLGPNTIQLFGQIDGSRLEEIHLWRFEGLDAIKRLAVLFPSIRTLSIPNFGRPFGDEVYTLDECIDCLSRFPCLEAVFDCALWLAIEQFKNEERLNAVTKLLTHCPRLKRLNHWKSSLNRDIDIVFCKSGSQVSWQEVPNNEDWV</sequence>
<evidence type="ECO:0000313" key="1">
    <source>
        <dbReference type="EMBL" id="KDR78203.1"/>
    </source>
</evidence>
<dbReference type="OrthoDB" id="3270296at2759"/>
<dbReference type="AlphaFoldDB" id="A0A067TGU2"/>
<dbReference type="InterPro" id="IPR036047">
    <property type="entry name" value="F-box-like_dom_sf"/>
</dbReference>
<gene>
    <name evidence="1" type="ORF">GALMADRAFT_224572</name>
</gene>
<dbReference type="CDD" id="cd09917">
    <property type="entry name" value="F-box_SF"/>
    <property type="match status" value="1"/>
</dbReference>
<proteinExistence type="predicted"/>
<protein>
    <recommendedName>
        <fullName evidence="3">F-box domain-containing protein</fullName>
    </recommendedName>
</protein>
<evidence type="ECO:0008006" key="3">
    <source>
        <dbReference type="Google" id="ProtNLM"/>
    </source>
</evidence>
<evidence type="ECO:0000313" key="2">
    <source>
        <dbReference type="Proteomes" id="UP000027222"/>
    </source>
</evidence>
<organism evidence="1 2">
    <name type="scientific">Galerina marginata (strain CBS 339.88)</name>
    <dbReference type="NCBI Taxonomy" id="685588"/>
    <lineage>
        <taxon>Eukaryota</taxon>
        <taxon>Fungi</taxon>
        <taxon>Dikarya</taxon>
        <taxon>Basidiomycota</taxon>
        <taxon>Agaricomycotina</taxon>
        <taxon>Agaricomycetes</taxon>
        <taxon>Agaricomycetidae</taxon>
        <taxon>Agaricales</taxon>
        <taxon>Agaricineae</taxon>
        <taxon>Strophariaceae</taxon>
        <taxon>Galerina</taxon>
    </lineage>
</organism>
<dbReference type="EMBL" id="KL142375">
    <property type="protein sequence ID" value="KDR78203.1"/>
    <property type="molecule type" value="Genomic_DNA"/>
</dbReference>
<dbReference type="SUPFAM" id="SSF81383">
    <property type="entry name" value="F-box domain"/>
    <property type="match status" value="1"/>
</dbReference>
<keyword evidence="2" id="KW-1185">Reference proteome</keyword>
<accession>A0A067TGU2</accession>
<dbReference type="HOGENOM" id="CLU_035153_0_0_1"/>
<dbReference type="STRING" id="685588.A0A067TGU2"/>
<dbReference type="InterPro" id="IPR032675">
    <property type="entry name" value="LRR_dom_sf"/>
</dbReference>
<name>A0A067TGU2_GALM3</name>
<dbReference type="SUPFAM" id="SSF52047">
    <property type="entry name" value="RNI-like"/>
    <property type="match status" value="1"/>
</dbReference>
<dbReference type="Proteomes" id="UP000027222">
    <property type="component" value="Unassembled WGS sequence"/>
</dbReference>
<reference evidence="2" key="1">
    <citation type="journal article" date="2014" name="Proc. Natl. Acad. Sci. U.S.A.">
        <title>Extensive sampling of basidiomycete genomes demonstrates inadequacy of the white-rot/brown-rot paradigm for wood decay fungi.</title>
        <authorList>
            <person name="Riley R."/>
            <person name="Salamov A.A."/>
            <person name="Brown D.W."/>
            <person name="Nagy L.G."/>
            <person name="Floudas D."/>
            <person name="Held B.W."/>
            <person name="Levasseur A."/>
            <person name="Lombard V."/>
            <person name="Morin E."/>
            <person name="Otillar R."/>
            <person name="Lindquist E.A."/>
            <person name="Sun H."/>
            <person name="LaButti K.M."/>
            <person name="Schmutz J."/>
            <person name="Jabbour D."/>
            <person name="Luo H."/>
            <person name="Baker S.E."/>
            <person name="Pisabarro A.G."/>
            <person name="Walton J.D."/>
            <person name="Blanchette R.A."/>
            <person name="Henrissat B."/>
            <person name="Martin F."/>
            <person name="Cullen D."/>
            <person name="Hibbett D.S."/>
            <person name="Grigoriev I.V."/>
        </authorList>
    </citation>
    <scope>NUCLEOTIDE SEQUENCE [LARGE SCALE GENOMIC DNA]</scope>
    <source>
        <strain evidence="2">CBS 339.88</strain>
    </source>
</reference>
<dbReference type="Gene3D" id="3.80.10.10">
    <property type="entry name" value="Ribonuclease Inhibitor"/>
    <property type="match status" value="1"/>
</dbReference>